<dbReference type="eggNOG" id="arCOG02785">
    <property type="taxonomic scope" value="Archaea"/>
</dbReference>
<dbReference type="Gene3D" id="3.40.720.10">
    <property type="entry name" value="Alkaline Phosphatase, subunit A"/>
    <property type="match status" value="1"/>
</dbReference>
<dbReference type="RefSeq" id="WP_013468204.1">
    <property type="nucleotide sequence ID" value="NC_014804.1"/>
</dbReference>
<dbReference type="KEGG" id="tba:TERMP_01933"/>
<keyword evidence="3" id="KW-1185">Reference proteome</keyword>
<name>F0LL01_THEBM</name>
<dbReference type="Pfam" id="PF00884">
    <property type="entry name" value="Sulfatase"/>
    <property type="match status" value="1"/>
</dbReference>
<dbReference type="PANTHER" id="PTHR43751:SF3">
    <property type="entry name" value="SULFATASE N-TERMINAL DOMAIN-CONTAINING PROTEIN"/>
    <property type="match status" value="1"/>
</dbReference>
<dbReference type="SUPFAM" id="SSF53649">
    <property type="entry name" value="Alkaline phosphatase-like"/>
    <property type="match status" value="1"/>
</dbReference>
<dbReference type="InterPro" id="IPR000917">
    <property type="entry name" value="Sulfatase_N"/>
</dbReference>
<evidence type="ECO:0000313" key="3">
    <source>
        <dbReference type="Proteomes" id="UP000007478"/>
    </source>
</evidence>
<dbReference type="OrthoDB" id="102174at2157"/>
<dbReference type="GeneID" id="10042249"/>
<dbReference type="PATRIC" id="fig|391623.17.peg.1932"/>
<dbReference type="InterPro" id="IPR052701">
    <property type="entry name" value="GAG_Ulvan_Degrading_Sulfatases"/>
</dbReference>
<evidence type="ECO:0000259" key="1">
    <source>
        <dbReference type="Pfam" id="PF00884"/>
    </source>
</evidence>
<organism evidence="2 3">
    <name type="scientific">Thermococcus barophilus (strain DSM 11836 / MP)</name>
    <dbReference type="NCBI Taxonomy" id="391623"/>
    <lineage>
        <taxon>Archaea</taxon>
        <taxon>Methanobacteriati</taxon>
        <taxon>Methanobacteriota</taxon>
        <taxon>Thermococci</taxon>
        <taxon>Thermococcales</taxon>
        <taxon>Thermococcaceae</taxon>
        <taxon>Thermococcus</taxon>
    </lineage>
</organism>
<feature type="domain" description="Sulfatase N-terminal" evidence="1">
    <location>
        <begin position="8"/>
        <end position="340"/>
    </location>
</feature>
<accession>F0LL01</accession>
<dbReference type="EMBL" id="CP002372">
    <property type="protein sequence ID" value="ADT84908.1"/>
    <property type="molecule type" value="Genomic_DNA"/>
</dbReference>
<dbReference type="AlphaFoldDB" id="F0LL01"/>
<gene>
    <name evidence="2" type="ordered locus">TERMP_01933</name>
</gene>
<dbReference type="PANTHER" id="PTHR43751">
    <property type="entry name" value="SULFATASE"/>
    <property type="match status" value="1"/>
</dbReference>
<proteinExistence type="predicted"/>
<dbReference type="HOGENOM" id="CLU_006332_14_1_2"/>
<sequence>MADNEIKKVLLITIDCFRGDHLHYNGYGRKITPTMDMLAKKGSNFFMAFSNGPHTHYSFPSILTSTYPLMFEGPKIGAGRITLAEVMKMLGFKTVGLNSNPFLSEYFGYGKGFDVFNDFLSGERAKKKSTMMVKLRRKFSDKSMLYKFLRFVDKYMAVKKRRTPYVPAEELRSRVIDYLKRYRDEKLFLWAHFMDAHYPYLPSRETMEELGFEDVNDFKKARLFTKMLNAPEKVTPEEVQILINLYDAQIYTVDQEIREIFEYLDENGLLEETLIVITADHGEEFGEHGDFTHRVDRDRPALYNVHIHVPLIFYSGNWEYDDVNKNVSLIDLAPTIVDLVASQKVKKFMGRSLVPLMSKEESDHRAFYSEHEYQESEIVGNIMKERRKAIAYIEYPYKLIYYEGDSSYQLYNFEEDPEERNNLINEPNYQKVALYMKEKIKEHLREIEMSKVRIKMKKLKLA</sequence>
<dbReference type="Proteomes" id="UP000007478">
    <property type="component" value="Chromosome"/>
</dbReference>
<dbReference type="InterPro" id="IPR017850">
    <property type="entry name" value="Alkaline_phosphatase_core_sf"/>
</dbReference>
<dbReference type="CDD" id="cd16148">
    <property type="entry name" value="sulfatase_like"/>
    <property type="match status" value="1"/>
</dbReference>
<reference evidence="2 3" key="1">
    <citation type="journal article" date="2011" name="J. Bacteriol.">
        <title>Complete genome sequence of the hyperthermophilic, piezophilic, heterotrophic, and carboxydotrophic archaeon Thermococcus barophilus MP.</title>
        <authorList>
            <person name="Vannier P."/>
            <person name="Marteinsson V.T."/>
            <person name="Fridjonsson O.H."/>
            <person name="Oger P."/>
            <person name="Jebbar M."/>
        </authorList>
    </citation>
    <scope>NUCLEOTIDE SEQUENCE [LARGE SCALE GENOMIC DNA]</scope>
    <source>
        <strain evidence="3">DSM 11836 / MP</strain>
    </source>
</reference>
<dbReference type="Gene3D" id="3.30.1120.10">
    <property type="match status" value="1"/>
</dbReference>
<evidence type="ECO:0000313" key="2">
    <source>
        <dbReference type="EMBL" id="ADT84908.1"/>
    </source>
</evidence>
<protein>
    <submittedName>
        <fullName evidence="2">Choline-sulfatase</fullName>
    </submittedName>
</protein>